<dbReference type="GO" id="GO:0005524">
    <property type="term" value="F:ATP binding"/>
    <property type="evidence" value="ECO:0007669"/>
    <property type="project" value="InterPro"/>
</dbReference>
<dbReference type="EMBL" id="UINC01001061">
    <property type="protein sequence ID" value="SUZ69445.1"/>
    <property type="molecule type" value="Genomic_DNA"/>
</dbReference>
<dbReference type="GO" id="GO:0016887">
    <property type="term" value="F:ATP hydrolysis activity"/>
    <property type="evidence" value="ECO:0007669"/>
    <property type="project" value="InterPro"/>
</dbReference>
<protein>
    <recommendedName>
        <fullName evidence="3">ABC transporter domain-containing protein</fullName>
    </recommendedName>
</protein>
<evidence type="ECO:0000259" key="3">
    <source>
        <dbReference type="Pfam" id="PF00005"/>
    </source>
</evidence>
<dbReference type="SUPFAM" id="SSF52540">
    <property type="entry name" value="P-loop containing nucleoside triphosphate hydrolases"/>
    <property type="match status" value="1"/>
</dbReference>
<comment type="similarity">
    <text evidence="1">Belongs to the ABC transporter superfamily.</text>
</comment>
<evidence type="ECO:0000256" key="1">
    <source>
        <dbReference type="ARBA" id="ARBA00005417"/>
    </source>
</evidence>
<keyword evidence="2" id="KW-0813">Transport</keyword>
<dbReference type="PANTHER" id="PTHR42734">
    <property type="entry name" value="METAL TRANSPORT SYSTEM ATP-BINDING PROTEIN TM_0124-RELATED"/>
    <property type="match status" value="1"/>
</dbReference>
<proteinExistence type="inferred from homology"/>
<dbReference type="PANTHER" id="PTHR42734:SF6">
    <property type="entry name" value="MOLYBDATE IMPORT ATP-BINDING PROTEIN MOLC"/>
    <property type="match status" value="1"/>
</dbReference>
<feature type="domain" description="ABC transporter" evidence="3">
    <location>
        <begin position="3"/>
        <end position="90"/>
    </location>
</feature>
<gene>
    <name evidence="4" type="ORF">METZ01_LOCUS22299</name>
</gene>
<dbReference type="InterPro" id="IPR050153">
    <property type="entry name" value="Metal_Ion_Import_ABC"/>
</dbReference>
<dbReference type="Gene3D" id="3.40.50.300">
    <property type="entry name" value="P-loop containing nucleotide triphosphate hydrolases"/>
    <property type="match status" value="1"/>
</dbReference>
<reference evidence="4" key="1">
    <citation type="submission" date="2018-05" db="EMBL/GenBank/DDBJ databases">
        <authorList>
            <person name="Lanie J.A."/>
            <person name="Ng W.-L."/>
            <person name="Kazmierczak K.M."/>
            <person name="Andrzejewski T.M."/>
            <person name="Davidsen T.M."/>
            <person name="Wayne K.J."/>
            <person name="Tettelin H."/>
            <person name="Glass J.I."/>
            <person name="Rusch D."/>
            <person name="Podicherti R."/>
            <person name="Tsui H.-C.T."/>
            <person name="Winkler M.E."/>
        </authorList>
    </citation>
    <scope>NUCLEOTIDE SEQUENCE</scope>
</reference>
<accession>A0A381PQW3</accession>
<organism evidence="4">
    <name type="scientific">marine metagenome</name>
    <dbReference type="NCBI Taxonomy" id="408172"/>
    <lineage>
        <taxon>unclassified sequences</taxon>
        <taxon>metagenomes</taxon>
        <taxon>ecological metagenomes</taxon>
    </lineage>
</organism>
<evidence type="ECO:0000313" key="4">
    <source>
        <dbReference type="EMBL" id="SUZ69445.1"/>
    </source>
</evidence>
<feature type="non-terminal residue" evidence="4">
    <location>
        <position position="1"/>
    </location>
</feature>
<dbReference type="Pfam" id="PF00005">
    <property type="entry name" value="ABC_tran"/>
    <property type="match status" value="1"/>
</dbReference>
<dbReference type="AlphaFoldDB" id="A0A381PQW3"/>
<dbReference type="InterPro" id="IPR027417">
    <property type="entry name" value="P-loop_NTPase"/>
</dbReference>
<sequence>VGILFQEGIDILPGTVLETVMLGRHPHVQSILKDDPRDIEIARSALRDLNLDGLEERQVDTLSGGERQRVALAMLITQMPQLYLLDEPSNHLDVANQVHLLGHLQRRVSQLSASLLMATHDINLAARFCDNIVLLMKNGEYLSGPNQDILTEKNLSLAYDCPVRSISAEGFTLHYPY</sequence>
<name>A0A381PQW3_9ZZZZ</name>
<evidence type="ECO:0000256" key="2">
    <source>
        <dbReference type="ARBA" id="ARBA00022448"/>
    </source>
</evidence>
<dbReference type="InterPro" id="IPR003439">
    <property type="entry name" value="ABC_transporter-like_ATP-bd"/>
</dbReference>